<accession>A0ABP0KLZ9</accession>
<name>A0ABP0KLZ9_9DINO</name>
<dbReference type="Proteomes" id="UP001642484">
    <property type="component" value="Unassembled WGS sequence"/>
</dbReference>
<protein>
    <recommendedName>
        <fullName evidence="3">Mitochondrial import inner membrane translocase subunit TIM22</fullName>
    </recommendedName>
</protein>
<proteinExistence type="predicted"/>
<keyword evidence="2" id="KW-1185">Reference proteome</keyword>
<dbReference type="EMBL" id="CAXAMN010009202">
    <property type="protein sequence ID" value="CAK9027882.1"/>
    <property type="molecule type" value="Genomic_DNA"/>
</dbReference>
<reference evidence="1 2" key="1">
    <citation type="submission" date="2024-02" db="EMBL/GenBank/DDBJ databases">
        <authorList>
            <person name="Chen Y."/>
            <person name="Shah S."/>
            <person name="Dougan E. K."/>
            <person name="Thang M."/>
            <person name="Chan C."/>
        </authorList>
    </citation>
    <scope>NUCLEOTIDE SEQUENCE [LARGE SCALE GENOMIC DNA]</scope>
</reference>
<comment type="caution">
    <text evidence="1">The sequence shown here is derived from an EMBL/GenBank/DDBJ whole genome shotgun (WGS) entry which is preliminary data.</text>
</comment>
<gene>
    <name evidence="1" type="ORF">CCMP2556_LOCUS16913</name>
</gene>
<evidence type="ECO:0008006" key="3">
    <source>
        <dbReference type="Google" id="ProtNLM"/>
    </source>
</evidence>
<organism evidence="1 2">
    <name type="scientific">Durusdinium trenchii</name>
    <dbReference type="NCBI Taxonomy" id="1381693"/>
    <lineage>
        <taxon>Eukaryota</taxon>
        <taxon>Sar</taxon>
        <taxon>Alveolata</taxon>
        <taxon>Dinophyceae</taxon>
        <taxon>Suessiales</taxon>
        <taxon>Symbiodiniaceae</taxon>
        <taxon>Durusdinium</taxon>
    </lineage>
</organism>
<evidence type="ECO:0000313" key="2">
    <source>
        <dbReference type="Proteomes" id="UP001642484"/>
    </source>
</evidence>
<sequence>MQSAVLKTHYGVDGLRTHVEESTSFMSMAAGAGLGGAAGGLGVFMLCNAKCPGGVKGAGILGGALNMLNPLTLLSSKDEKEEKDASDEPDPDKKLFKQVNYIEKEICNMNCKVAALMGAAAGAAAGGMLAKSRGGGGSPMPGGGMMAGPLDEANTVPFFVLTKQLEDMQSQVNDAVDRVRSLQSSPVSKDCLGSESTQDFI</sequence>
<evidence type="ECO:0000313" key="1">
    <source>
        <dbReference type="EMBL" id="CAK9027882.1"/>
    </source>
</evidence>